<dbReference type="PANTHER" id="PTHR43764">
    <property type="entry name" value="MOLYBDENUM COFACTOR BIOSYNTHESIS"/>
    <property type="match status" value="1"/>
</dbReference>
<proteinExistence type="inferred from homology"/>
<dbReference type="EMBL" id="FNGU01000003">
    <property type="protein sequence ID" value="SDL93235.1"/>
    <property type="molecule type" value="Genomic_DNA"/>
</dbReference>
<comment type="similarity">
    <text evidence="2 7">Belongs to the MoaB/Mog family.</text>
</comment>
<name>A0A1G9P4X0_9BACT</name>
<keyword evidence="4 7" id="KW-0501">Molybdenum cofactor biosynthesis</keyword>
<evidence type="ECO:0000256" key="4">
    <source>
        <dbReference type="ARBA" id="ARBA00023150"/>
    </source>
</evidence>
<evidence type="ECO:0000313" key="10">
    <source>
        <dbReference type="Proteomes" id="UP000182146"/>
    </source>
</evidence>
<dbReference type="GO" id="GO:0061598">
    <property type="term" value="F:molybdopterin adenylyltransferase activity"/>
    <property type="evidence" value="ECO:0007669"/>
    <property type="project" value="UniProtKB-EC"/>
</dbReference>
<reference evidence="9 10" key="1">
    <citation type="submission" date="2016-10" db="EMBL/GenBank/DDBJ databases">
        <authorList>
            <person name="de Groot N.N."/>
        </authorList>
    </citation>
    <scope>NUCLEOTIDE SEQUENCE [LARGE SCALE GENOMIC DNA]</scope>
    <source>
        <strain evidence="9 10">DSM 17813</strain>
    </source>
</reference>
<dbReference type="PIRSF" id="PIRSF006443">
    <property type="entry name" value="MoaB"/>
    <property type="match status" value="1"/>
</dbReference>
<comment type="function">
    <text evidence="6">Catalyzes the adenylation of molybdopterin as part of the biosynthesis of the molybdenum-cofactor.</text>
</comment>
<organism evidence="9 10">
    <name type="scientific">Geoalkalibacter ferrihydriticus</name>
    <dbReference type="NCBI Taxonomy" id="392333"/>
    <lineage>
        <taxon>Bacteria</taxon>
        <taxon>Pseudomonadati</taxon>
        <taxon>Thermodesulfobacteriota</taxon>
        <taxon>Desulfuromonadia</taxon>
        <taxon>Desulfuromonadales</taxon>
        <taxon>Geoalkalibacteraceae</taxon>
        <taxon>Geoalkalibacter</taxon>
    </lineage>
</organism>
<keyword evidence="9" id="KW-0548">Nucleotidyltransferase</keyword>
<evidence type="ECO:0000256" key="6">
    <source>
        <dbReference type="ARBA" id="ARBA00058212"/>
    </source>
</evidence>
<accession>A0A1G9P4X0</accession>
<dbReference type="Pfam" id="PF00994">
    <property type="entry name" value="MoCF_biosynth"/>
    <property type="match status" value="1"/>
</dbReference>
<comment type="function">
    <text evidence="7">May be involved in the biosynthesis of molybdopterin.</text>
</comment>
<dbReference type="OrthoDB" id="9784492at2"/>
<dbReference type="Gene3D" id="3.40.980.10">
    <property type="entry name" value="MoaB/Mog-like domain"/>
    <property type="match status" value="1"/>
</dbReference>
<keyword evidence="9" id="KW-0808">Transferase</keyword>
<evidence type="ECO:0000256" key="3">
    <source>
        <dbReference type="ARBA" id="ARBA00015262"/>
    </source>
</evidence>
<dbReference type="InterPro" id="IPR001453">
    <property type="entry name" value="MoaB/Mog_dom"/>
</dbReference>
<dbReference type="UniPathway" id="UPA00344"/>
<dbReference type="InterPro" id="IPR036425">
    <property type="entry name" value="MoaB/Mog-like_dom_sf"/>
</dbReference>
<dbReference type="InterPro" id="IPR051920">
    <property type="entry name" value="MPT_Adenylyltrnsfr/MoaC-Rel"/>
</dbReference>
<dbReference type="CDD" id="cd00886">
    <property type="entry name" value="MogA_MoaB"/>
    <property type="match status" value="1"/>
</dbReference>
<evidence type="ECO:0000259" key="8">
    <source>
        <dbReference type="SMART" id="SM00852"/>
    </source>
</evidence>
<dbReference type="AlphaFoldDB" id="A0A1G9P4X0"/>
<dbReference type="InterPro" id="IPR012245">
    <property type="entry name" value="MoaB"/>
</dbReference>
<gene>
    <name evidence="9" type="ORF">SAMN05660860_01466</name>
</gene>
<evidence type="ECO:0000256" key="7">
    <source>
        <dbReference type="PIRNR" id="PIRNR006443"/>
    </source>
</evidence>
<dbReference type="InterPro" id="IPR008284">
    <property type="entry name" value="MoCF_biosynth_CS"/>
</dbReference>
<sequence>MNKLHFSIGILTLSDKGARGEREDESGRIIGEMVASLGEIRRYEVIPDDEERIVEVLVEWSDRDCLDLILTTGGTGLTQRDITPQATARVLDYEVPGMAEAMRAASLAKTPHAMLSRALAGVRRQTLIVNLPGSPKGVRENLEVVLPALPHGLAKLKGDPSDCAR</sequence>
<evidence type="ECO:0000256" key="2">
    <source>
        <dbReference type="ARBA" id="ARBA00006112"/>
    </source>
</evidence>
<protein>
    <recommendedName>
        <fullName evidence="3 7">Molybdenum cofactor biosynthesis protein B</fullName>
    </recommendedName>
</protein>
<evidence type="ECO:0000313" key="9">
    <source>
        <dbReference type="EMBL" id="SDL93235.1"/>
    </source>
</evidence>
<evidence type="ECO:0000256" key="5">
    <source>
        <dbReference type="ARBA" id="ARBA00051131"/>
    </source>
</evidence>
<dbReference type="RefSeq" id="WP_052446242.1">
    <property type="nucleotide sequence ID" value="NZ_FNGU01000003.1"/>
</dbReference>
<dbReference type="PROSITE" id="PS01078">
    <property type="entry name" value="MOCF_BIOSYNTHESIS_1"/>
    <property type="match status" value="1"/>
</dbReference>
<feature type="domain" description="MoaB/Mog" evidence="8">
    <location>
        <begin position="9"/>
        <end position="152"/>
    </location>
</feature>
<evidence type="ECO:0000256" key="1">
    <source>
        <dbReference type="ARBA" id="ARBA00005046"/>
    </source>
</evidence>
<dbReference type="STRING" id="392333.SAMN05660860_01466"/>
<dbReference type="NCBIfam" id="TIGR00177">
    <property type="entry name" value="molyb_syn"/>
    <property type="match status" value="1"/>
</dbReference>
<dbReference type="Proteomes" id="UP000182146">
    <property type="component" value="Unassembled WGS sequence"/>
</dbReference>
<dbReference type="SUPFAM" id="SSF53218">
    <property type="entry name" value="Molybdenum cofactor biosynthesis proteins"/>
    <property type="match status" value="1"/>
</dbReference>
<dbReference type="SMART" id="SM00852">
    <property type="entry name" value="MoCF_biosynth"/>
    <property type="match status" value="1"/>
</dbReference>
<dbReference type="PANTHER" id="PTHR43764:SF1">
    <property type="entry name" value="MOLYBDOPTERIN MOLYBDOTRANSFERASE"/>
    <property type="match status" value="1"/>
</dbReference>
<dbReference type="GO" id="GO:0006777">
    <property type="term" value="P:Mo-molybdopterin cofactor biosynthetic process"/>
    <property type="evidence" value="ECO:0007669"/>
    <property type="project" value="UniProtKB-UniRule"/>
</dbReference>
<comment type="catalytic activity">
    <reaction evidence="5">
        <text>molybdopterin + ATP + H(+) = adenylyl-molybdopterin + diphosphate</text>
        <dbReference type="Rhea" id="RHEA:31331"/>
        <dbReference type="ChEBI" id="CHEBI:15378"/>
        <dbReference type="ChEBI" id="CHEBI:30616"/>
        <dbReference type="ChEBI" id="CHEBI:33019"/>
        <dbReference type="ChEBI" id="CHEBI:58698"/>
        <dbReference type="ChEBI" id="CHEBI:62727"/>
        <dbReference type="EC" id="2.7.7.75"/>
    </reaction>
</comment>
<comment type="pathway">
    <text evidence="1 7">Cofactor biosynthesis; molybdopterin biosynthesis.</text>
</comment>